<accession>A0A430JKF7</accession>
<name>A0A430JKF7_9BACL</name>
<comment type="caution">
    <text evidence="1">The sequence shown here is derived from an EMBL/GenBank/DDBJ whole genome shotgun (WGS) entry which is preliminary data.</text>
</comment>
<dbReference type="OrthoDB" id="2081020at2"/>
<sequence length="181" mass="21569">MEASNFTFFLLNLQKLLIFTRSNLSKLNLEVLMSVLLLNIEVLLREEAIDLKLFQNEIINCLPEGSIEKDVVQNLFVYNYQGTRTNFKEVENYVVFIYEVLNQVCFAIRDSNFERSYLLIDAVHCLPQMLIEFKKWDRKSFWYSFIKISPPLFDEEFLGKWEIYFIPKGTKWGKLKKLLNL</sequence>
<evidence type="ECO:0000313" key="2">
    <source>
        <dbReference type="Proteomes" id="UP000276128"/>
    </source>
</evidence>
<dbReference type="RefSeq" id="WP_126139488.1">
    <property type="nucleotide sequence ID" value="NZ_RXHU01000007.1"/>
</dbReference>
<dbReference type="Proteomes" id="UP000276128">
    <property type="component" value="Unassembled WGS sequence"/>
</dbReference>
<dbReference type="AlphaFoldDB" id="A0A430JKF7"/>
<dbReference type="EMBL" id="RXHU01000007">
    <property type="protein sequence ID" value="RTE11541.1"/>
    <property type="molecule type" value="Genomic_DNA"/>
</dbReference>
<reference evidence="1 2" key="1">
    <citation type="submission" date="2018-12" db="EMBL/GenBank/DDBJ databases">
        <title>Bacillus ochoae sp. nov., Paenibacillus whitsoniae sp. nov., Paenibacillus spiritus sp. nov. Isolated from the Mars Exploration Rover during spacecraft assembly.</title>
        <authorList>
            <person name="Seuylemezian A."/>
            <person name="Vaishampayan P."/>
        </authorList>
    </citation>
    <scope>NUCLEOTIDE SEQUENCE [LARGE SCALE GENOMIC DNA]</scope>
    <source>
        <strain evidence="1 2">MER 54</strain>
    </source>
</reference>
<organism evidence="1 2">
    <name type="scientific">Paenibacillus whitsoniae</name>
    <dbReference type="NCBI Taxonomy" id="2496558"/>
    <lineage>
        <taxon>Bacteria</taxon>
        <taxon>Bacillati</taxon>
        <taxon>Bacillota</taxon>
        <taxon>Bacilli</taxon>
        <taxon>Bacillales</taxon>
        <taxon>Paenibacillaceae</taxon>
        <taxon>Paenibacillus</taxon>
    </lineage>
</organism>
<gene>
    <name evidence="1" type="ORF">EJQ19_01730</name>
</gene>
<proteinExistence type="predicted"/>
<keyword evidence="2" id="KW-1185">Reference proteome</keyword>
<evidence type="ECO:0000313" key="1">
    <source>
        <dbReference type="EMBL" id="RTE11541.1"/>
    </source>
</evidence>
<protein>
    <submittedName>
        <fullName evidence="1">Uncharacterized protein</fullName>
    </submittedName>
</protein>